<organism evidence="3 4">
    <name type="scientific">Pedobacter gandavensis</name>
    <dbReference type="NCBI Taxonomy" id="2679963"/>
    <lineage>
        <taxon>Bacteria</taxon>
        <taxon>Pseudomonadati</taxon>
        <taxon>Bacteroidota</taxon>
        <taxon>Sphingobacteriia</taxon>
        <taxon>Sphingobacteriales</taxon>
        <taxon>Sphingobacteriaceae</taxon>
        <taxon>Pedobacter</taxon>
    </lineage>
</organism>
<proteinExistence type="predicted"/>
<dbReference type="RefSeq" id="WP_182958136.1">
    <property type="nucleotide sequence ID" value="NZ_WNXC01000004.1"/>
</dbReference>
<keyword evidence="4" id="KW-1185">Reference proteome</keyword>
<feature type="domain" description="Formyl transferase N-terminal" evidence="1">
    <location>
        <begin position="16"/>
        <end position="119"/>
    </location>
</feature>
<reference evidence="3 4" key="1">
    <citation type="submission" date="2019-11" db="EMBL/GenBank/DDBJ databases">
        <title>Description of Pedobacter sp. LMG 31462T.</title>
        <authorList>
            <person name="Carlier A."/>
            <person name="Qi S."/>
            <person name="Vandamme P."/>
        </authorList>
    </citation>
    <scope>NUCLEOTIDE SEQUENCE [LARGE SCALE GENOMIC DNA]</scope>
    <source>
        <strain evidence="3 4">LMG 31462</strain>
    </source>
</reference>
<dbReference type="InterPro" id="IPR011034">
    <property type="entry name" value="Formyl_transferase-like_C_sf"/>
</dbReference>
<evidence type="ECO:0000259" key="1">
    <source>
        <dbReference type="Pfam" id="PF00551"/>
    </source>
</evidence>
<feature type="domain" description="Methionyl-tRNA formyltransferase-like C-terminal" evidence="2">
    <location>
        <begin position="163"/>
        <end position="222"/>
    </location>
</feature>
<dbReference type="InterPro" id="IPR049355">
    <property type="entry name" value="Formyl_trans-like_C"/>
</dbReference>
<dbReference type="CDD" id="cd08821">
    <property type="entry name" value="FMT_core_like_1"/>
    <property type="match status" value="1"/>
</dbReference>
<dbReference type="Pfam" id="PF21553">
    <property type="entry name" value="Formyl_trans_C_2"/>
    <property type="match status" value="1"/>
</dbReference>
<accession>A0ABR6EXE4</accession>
<dbReference type="Gene3D" id="3.10.25.20">
    <property type="match status" value="1"/>
</dbReference>
<comment type="caution">
    <text evidence="3">The sequence shown here is derived from an EMBL/GenBank/DDBJ whole genome shotgun (WGS) entry which is preliminary data.</text>
</comment>
<dbReference type="InterPro" id="IPR002376">
    <property type="entry name" value="Formyl_transf_N"/>
</dbReference>
<sequence>MKNIVVANCNEGLNDIQSELIAKYNAVGFQNKEDLTPENLDLIKPDYIFFMHWSWIIPKIIYENFKCVVFHMTDLPFGRGGSPLQNLIIRGFKDTKVSAIKVDHGIDTGDIYLKRDLSLEGTATAIFKRTGAVMKEMIDEILSQEMTPVKQEGNPVHFKRRTPDQSIISDELGDIEGLYNFIRMLDAEGYPHAFLENEHFRFEFTNGEIKSEQELTANVRIIKK</sequence>
<evidence type="ECO:0000313" key="4">
    <source>
        <dbReference type="Proteomes" id="UP000636110"/>
    </source>
</evidence>
<protein>
    <submittedName>
        <fullName evidence="3">Methionyl-tRNA formyltransferase</fullName>
    </submittedName>
</protein>
<dbReference type="Pfam" id="PF00551">
    <property type="entry name" value="Formyl_trans_N"/>
    <property type="match status" value="1"/>
</dbReference>
<dbReference type="SUPFAM" id="SSF50486">
    <property type="entry name" value="FMT C-terminal domain-like"/>
    <property type="match status" value="1"/>
</dbReference>
<evidence type="ECO:0000259" key="2">
    <source>
        <dbReference type="Pfam" id="PF21553"/>
    </source>
</evidence>
<name>A0ABR6EXE4_9SPHI</name>
<dbReference type="Proteomes" id="UP000636110">
    <property type="component" value="Unassembled WGS sequence"/>
</dbReference>
<gene>
    <name evidence="3" type="ORF">GM920_13460</name>
</gene>
<evidence type="ECO:0000313" key="3">
    <source>
        <dbReference type="EMBL" id="MBB2149904.1"/>
    </source>
</evidence>
<dbReference type="EMBL" id="WNXC01000004">
    <property type="protein sequence ID" value="MBB2149904.1"/>
    <property type="molecule type" value="Genomic_DNA"/>
</dbReference>
<dbReference type="Gene3D" id="3.40.50.170">
    <property type="entry name" value="Formyl transferase, N-terminal domain"/>
    <property type="match status" value="1"/>
</dbReference>
<dbReference type="InterPro" id="IPR036477">
    <property type="entry name" value="Formyl_transf_N_sf"/>
</dbReference>
<dbReference type="SUPFAM" id="SSF53328">
    <property type="entry name" value="Formyltransferase"/>
    <property type="match status" value="1"/>
</dbReference>